<keyword evidence="3 6" id="KW-0812">Transmembrane</keyword>
<dbReference type="EMBL" id="JBHSCW010000001">
    <property type="protein sequence ID" value="MFC4350093.1"/>
    <property type="molecule type" value="Genomic_DNA"/>
</dbReference>
<dbReference type="RefSeq" id="WP_382420207.1">
    <property type="nucleotide sequence ID" value="NZ_JBHSCW010000001.1"/>
</dbReference>
<feature type="transmembrane region" description="Helical" evidence="6">
    <location>
        <begin position="263"/>
        <end position="288"/>
    </location>
</feature>
<dbReference type="PANTHER" id="PTHR30287:SF1">
    <property type="entry name" value="INNER MEMBRANE PROTEIN"/>
    <property type="match status" value="1"/>
</dbReference>
<feature type="transmembrane region" description="Helical" evidence="6">
    <location>
        <begin position="429"/>
        <end position="455"/>
    </location>
</feature>
<feature type="transmembrane region" description="Helical" evidence="6">
    <location>
        <begin position="771"/>
        <end position="797"/>
    </location>
</feature>
<feature type="transmembrane region" description="Helical" evidence="6">
    <location>
        <begin position="309"/>
        <end position="334"/>
    </location>
</feature>
<dbReference type="Pfam" id="PF12704">
    <property type="entry name" value="MacB_PCD"/>
    <property type="match status" value="1"/>
</dbReference>
<keyword evidence="2" id="KW-1003">Cell membrane</keyword>
<feature type="domain" description="ABC3 transporter permease C-terminal" evidence="7">
    <location>
        <begin position="726"/>
        <end position="834"/>
    </location>
</feature>
<feature type="transmembrane region" description="Helical" evidence="6">
    <location>
        <begin position="476"/>
        <end position="500"/>
    </location>
</feature>
<dbReference type="Pfam" id="PF02687">
    <property type="entry name" value="FtsX"/>
    <property type="match status" value="2"/>
</dbReference>
<dbReference type="InterPro" id="IPR003838">
    <property type="entry name" value="ABC3_permease_C"/>
</dbReference>
<dbReference type="PANTHER" id="PTHR30287">
    <property type="entry name" value="MEMBRANE COMPONENT OF PREDICTED ABC SUPERFAMILY METABOLITE UPTAKE TRANSPORTER"/>
    <property type="match status" value="1"/>
</dbReference>
<evidence type="ECO:0000256" key="4">
    <source>
        <dbReference type="ARBA" id="ARBA00022989"/>
    </source>
</evidence>
<dbReference type="InterPro" id="IPR038766">
    <property type="entry name" value="Membrane_comp_ABC_pdt"/>
</dbReference>
<keyword evidence="5 6" id="KW-0472">Membrane</keyword>
<comment type="subcellular location">
    <subcellularLocation>
        <location evidence="1">Cell membrane</location>
        <topology evidence="1">Multi-pass membrane protein</topology>
    </subcellularLocation>
</comment>
<comment type="caution">
    <text evidence="9">The sequence shown here is derived from an EMBL/GenBank/DDBJ whole genome shotgun (WGS) entry which is preliminary data.</text>
</comment>
<feature type="transmembrane region" description="Helical" evidence="6">
    <location>
        <begin position="354"/>
        <end position="376"/>
    </location>
</feature>
<evidence type="ECO:0000256" key="3">
    <source>
        <dbReference type="ARBA" id="ARBA00022692"/>
    </source>
</evidence>
<evidence type="ECO:0000256" key="5">
    <source>
        <dbReference type="ARBA" id="ARBA00023136"/>
    </source>
</evidence>
<evidence type="ECO:0000256" key="6">
    <source>
        <dbReference type="SAM" id="Phobius"/>
    </source>
</evidence>
<protein>
    <submittedName>
        <fullName evidence="9">ABC transporter permease</fullName>
    </submittedName>
</protein>
<name>A0ABV8UFP3_9PROT</name>
<evidence type="ECO:0000313" key="9">
    <source>
        <dbReference type="EMBL" id="MFC4350093.1"/>
    </source>
</evidence>
<sequence>MRASLSLAARLARREMRGGLKGFRIFLACLVLGVAAIAGVQSLSQALMTGLERNGRTLMGGEVELRLIHRAATEEEESWLRDNSARFSHTTEMRAMVRNAESSDLRRLAELKAVDSSYPLYGALQTEPAGEPASQLAEEEGLYGTLVDRGVLDRLELEVGDEIELGQGRFEIRGVITREPDRTTRAFTLGPRVMISQAGLAQTGLAQPGSLIYHHYRLDLPEGESLEGWKGRLNEAFPDAGWRVSDLSNAAPGLDRFVHQITIFMTLVGLTSLLVGGVGIANAVRAFLQSRQSTIATMKCLGAPARLVFMTYLIQILVLALAGIVGGLLIGAMTPLVFGPILAERLNYPIATGVYPYPLLLATAFGILTTLVFSLWPLSQAQKIPAAALFRGLVSRTTARPSPAVGAAILVFALALIAIAVVGTDGGQVALGFVGGAIGALLAFRVTATGIAFLARKLPRSRRPGLRLAVANLYRPGAATGSVITSLGLGLTVLVAIALVEGNLKRQVLEDMPEEAPGFYFIDIQADQIDSFVEDVRNFEGVEEVNHVPMLRGRISEVNGVAPEDMDIPEDIRWVFRGDRGLTWTAEPPENTTVTEGEWWPADYDGPPLVSLDNEVGELLDIGPGDEMTINVLGRNIEVEIANLREIDWAELSINFVMIFSPGMLESAPQSHIATVRLDPEQELALERMVTDRFPNVSPIRVKEALGSVAEILRNAAAAVTATGSVTLLAGLLVLAGAVAAGQQRRIYDSVVLKVLGATRRDVARAYLMEFSLLGASAALVAVVFGTLGAWAVLVFVMRGEFHFLPWQAAITVVAAVAVTLVFGFVGTWRALSQKAAPLMRND</sequence>
<reference evidence="10" key="1">
    <citation type="journal article" date="2019" name="Int. J. Syst. Evol. Microbiol.">
        <title>The Global Catalogue of Microorganisms (GCM) 10K type strain sequencing project: providing services to taxonomists for standard genome sequencing and annotation.</title>
        <authorList>
            <consortium name="The Broad Institute Genomics Platform"/>
            <consortium name="The Broad Institute Genome Sequencing Center for Infectious Disease"/>
            <person name="Wu L."/>
            <person name="Ma J."/>
        </authorList>
    </citation>
    <scope>NUCLEOTIDE SEQUENCE [LARGE SCALE GENOMIC DNA]</scope>
    <source>
        <strain evidence="10">CECT 8472</strain>
    </source>
</reference>
<evidence type="ECO:0000259" key="8">
    <source>
        <dbReference type="Pfam" id="PF12704"/>
    </source>
</evidence>
<feature type="domain" description="ABC3 transporter permease C-terminal" evidence="7">
    <location>
        <begin position="268"/>
        <end position="385"/>
    </location>
</feature>
<feature type="transmembrane region" description="Helical" evidence="6">
    <location>
        <begin position="716"/>
        <end position="740"/>
    </location>
</feature>
<dbReference type="Proteomes" id="UP001595799">
    <property type="component" value="Unassembled WGS sequence"/>
</dbReference>
<keyword evidence="10" id="KW-1185">Reference proteome</keyword>
<evidence type="ECO:0000259" key="7">
    <source>
        <dbReference type="Pfam" id="PF02687"/>
    </source>
</evidence>
<dbReference type="InterPro" id="IPR025857">
    <property type="entry name" value="MacB_PCD"/>
</dbReference>
<feature type="transmembrane region" description="Helical" evidence="6">
    <location>
        <begin position="404"/>
        <end position="423"/>
    </location>
</feature>
<proteinExistence type="predicted"/>
<accession>A0ABV8UFP3</accession>
<evidence type="ECO:0000313" key="10">
    <source>
        <dbReference type="Proteomes" id="UP001595799"/>
    </source>
</evidence>
<evidence type="ECO:0000256" key="1">
    <source>
        <dbReference type="ARBA" id="ARBA00004651"/>
    </source>
</evidence>
<feature type="domain" description="MacB-like periplasmic core" evidence="8">
    <location>
        <begin position="27"/>
        <end position="200"/>
    </location>
</feature>
<keyword evidence="4 6" id="KW-1133">Transmembrane helix</keyword>
<evidence type="ECO:0000256" key="2">
    <source>
        <dbReference type="ARBA" id="ARBA00022475"/>
    </source>
</evidence>
<gene>
    <name evidence="9" type="ORF">ACFOW6_00915</name>
</gene>
<feature type="transmembrane region" description="Helical" evidence="6">
    <location>
        <begin position="809"/>
        <end position="832"/>
    </location>
</feature>
<organism evidence="9 10">
    <name type="scientific">Fodinicurvata halophila</name>
    <dbReference type="NCBI Taxonomy" id="1419723"/>
    <lineage>
        <taxon>Bacteria</taxon>
        <taxon>Pseudomonadati</taxon>
        <taxon>Pseudomonadota</taxon>
        <taxon>Alphaproteobacteria</taxon>
        <taxon>Rhodospirillales</taxon>
        <taxon>Rhodovibrionaceae</taxon>
        <taxon>Fodinicurvata</taxon>
    </lineage>
</organism>